<dbReference type="OrthoDB" id="9803483at2"/>
<dbReference type="InterPro" id="IPR018170">
    <property type="entry name" value="Aldo/ket_reductase_CS"/>
</dbReference>
<sequence>MLTTIDGTPISRFCFGAMQFGRGADQDAARAMYDRCRFAGINIFDTAHGYNDGLSEEWLGQMVRPEREGLFFATKLAATGGSGRDNILKQFRISQQRHGLDCVDLLYLHRWDPDTPLEDSFETLAELHAGGKIRNIGLSNFAAWQVMKAAHVAAGFGLRIAAIQPMYSLVKRQVEAEILPMARDQKIAVLPYSPLGGGLLTGKYRDGAAGRLTRDKTYAARYRAAWMHDTAAGLADLADQLDQSPATLAVAWVAHHPDITAPIISARSAEQLEPSLRALDYRLPDQIRDSITALSQPPEPATDRSEEVT</sequence>
<dbReference type="Proteomes" id="UP000199180">
    <property type="component" value="Unassembled WGS sequence"/>
</dbReference>
<dbReference type="AlphaFoldDB" id="A0A1I0HUT8"/>
<dbReference type="EMBL" id="FOHO01000013">
    <property type="protein sequence ID" value="SET87964.1"/>
    <property type="molecule type" value="Genomic_DNA"/>
</dbReference>
<evidence type="ECO:0000259" key="3">
    <source>
        <dbReference type="Pfam" id="PF00248"/>
    </source>
</evidence>
<name>A0A1I0HUT8_9RHOB</name>
<dbReference type="RefSeq" id="WP_090736680.1">
    <property type="nucleotide sequence ID" value="NZ_FOHO01000013.1"/>
</dbReference>
<evidence type="ECO:0000313" key="5">
    <source>
        <dbReference type="Proteomes" id="UP000199180"/>
    </source>
</evidence>
<dbReference type="InterPro" id="IPR036812">
    <property type="entry name" value="NAD(P)_OxRdtase_dom_sf"/>
</dbReference>
<dbReference type="PANTHER" id="PTHR43364:SF4">
    <property type="entry name" value="NAD(P)-LINKED OXIDOREDUCTASE SUPERFAMILY PROTEIN"/>
    <property type="match status" value="1"/>
</dbReference>
<proteinExistence type="predicted"/>
<keyword evidence="1" id="KW-0560">Oxidoreductase</keyword>
<gene>
    <name evidence="4" type="ORF">SAMN04489858_1133</name>
</gene>
<dbReference type="PROSITE" id="PS00062">
    <property type="entry name" value="ALDOKETO_REDUCTASE_2"/>
    <property type="match status" value="1"/>
</dbReference>
<dbReference type="SUPFAM" id="SSF51430">
    <property type="entry name" value="NAD(P)-linked oxidoreductase"/>
    <property type="match status" value="1"/>
</dbReference>
<dbReference type="InterPro" id="IPR023210">
    <property type="entry name" value="NADP_OxRdtase_dom"/>
</dbReference>
<dbReference type="Pfam" id="PF00248">
    <property type="entry name" value="Aldo_ket_red"/>
    <property type="match status" value="1"/>
</dbReference>
<protein>
    <submittedName>
        <fullName evidence="4">Predicted oxidoreductase</fullName>
    </submittedName>
</protein>
<feature type="region of interest" description="Disordered" evidence="2">
    <location>
        <begin position="289"/>
        <end position="309"/>
    </location>
</feature>
<accession>A0A1I0HUT8</accession>
<dbReference type="STRING" id="364199.SAMN04489858_1133"/>
<keyword evidence="5" id="KW-1185">Reference proteome</keyword>
<dbReference type="InterPro" id="IPR050523">
    <property type="entry name" value="AKR_Detox_Biosynth"/>
</dbReference>
<evidence type="ECO:0000256" key="2">
    <source>
        <dbReference type="SAM" id="MobiDB-lite"/>
    </source>
</evidence>
<dbReference type="GO" id="GO:0016491">
    <property type="term" value="F:oxidoreductase activity"/>
    <property type="evidence" value="ECO:0007669"/>
    <property type="project" value="UniProtKB-KW"/>
</dbReference>
<evidence type="ECO:0000313" key="4">
    <source>
        <dbReference type="EMBL" id="SET87964.1"/>
    </source>
</evidence>
<feature type="domain" description="NADP-dependent oxidoreductase" evidence="3">
    <location>
        <begin position="14"/>
        <end position="294"/>
    </location>
</feature>
<reference evidence="4 5" key="1">
    <citation type="submission" date="2016-10" db="EMBL/GenBank/DDBJ databases">
        <authorList>
            <person name="de Groot N.N."/>
        </authorList>
    </citation>
    <scope>NUCLEOTIDE SEQUENCE [LARGE SCALE GENOMIC DNA]</scope>
    <source>
        <strain evidence="4 5">DSM 17862</strain>
    </source>
</reference>
<organism evidence="4 5">
    <name type="scientific">Paracoccus homiensis</name>
    <dbReference type="NCBI Taxonomy" id="364199"/>
    <lineage>
        <taxon>Bacteria</taxon>
        <taxon>Pseudomonadati</taxon>
        <taxon>Pseudomonadota</taxon>
        <taxon>Alphaproteobacteria</taxon>
        <taxon>Rhodobacterales</taxon>
        <taxon>Paracoccaceae</taxon>
        <taxon>Paracoccus</taxon>
    </lineage>
</organism>
<evidence type="ECO:0000256" key="1">
    <source>
        <dbReference type="ARBA" id="ARBA00023002"/>
    </source>
</evidence>
<dbReference type="Gene3D" id="3.20.20.100">
    <property type="entry name" value="NADP-dependent oxidoreductase domain"/>
    <property type="match status" value="1"/>
</dbReference>
<dbReference type="GO" id="GO:0005829">
    <property type="term" value="C:cytosol"/>
    <property type="evidence" value="ECO:0007669"/>
    <property type="project" value="TreeGrafter"/>
</dbReference>
<dbReference type="PANTHER" id="PTHR43364">
    <property type="entry name" value="NADH-SPECIFIC METHYLGLYOXAL REDUCTASE-RELATED"/>
    <property type="match status" value="1"/>
</dbReference>